<reference evidence="1" key="1">
    <citation type="submission" date="2017-10" db="EMBL/GenBank/DDBJ databases">
        <title>Massilia psychrophilum sp. nov., a novel purple-pigmented bacterium isolated from Tianshan glacier, Xinjiang Municipality, China.</title>
        <authorList>
            <person name="Wang H."/>
        </authorList>
    </citation>
    <scope>NUCLEOTIDE SEQUENCE [LARGE SCALE GENOMIC DNA]</scope>
    <source>
        <strain evidence="1">B2</strain>
    </source>
</reference>
<name>A0A2D2DJE1_9BURK</name>
<accession>A0A2D2DJE1</accession>
<dbReference type="AlphaFoldDB" id="A0A2D2DJE1"/>
<sequence>MTEIRELDLSPFALTHVCGNGMSLVARTPLSFKPMLDETRQFICLRDENLSINVFAETRQKLSVELDEQILMLWSEYALAADDTLDGVAQRLKRRLLDIFDGAENAA</sequence>
<proteinExistence type="predicted"/>
<gene>
    <name evidence="1" type="ORF">CR152_11665</name>
</gene>
<dbReference type="OrthoDB" id="7811413at2"/>
<dbReference type="KEGG" id="mass:CR152_11665"/>
<dbReference type="RefSeq" id="WP_099875071.1">
    <property type="nucleotide sequence ID" value="NZ_CP024608.1"/>
</dbReference>
<dbReference type="Proteomes" id="UP000229897">
    <property type="component" value="Chromosome"/>
</dbReference>
<keyword evidence="2" id="KW-1185">Reference proteome</keyword>
<organism evidence="1 2">
    <name type="scientific">Massilia violaceinigra</name>
    <dbReference type="NCBI Taxonomy" id="2045208"/>
    <lineage>
        <taxon>Bacteria</taxon>
        <taxon>Pseudomonadati</taxon>
        <taxon>Pseudomonadota</taxon>
        <taxon>Betaproteobacteria</taxon>
        <taxon>Burkholderiales</taxon>
        <taxon>Oxalobacteraceae</taxon>
        <taxon>Telluria group</taxon>
        <taxon>Massilia</taxon>
    </lineage>
</organism>
<evidence type="ECO:0000313" key="1">
    <source>
        <dbReference type="EMBL" id="ATQ75103.1"/>
    </source>
</evidence>
<evidence type="ECO:0000313" key="2">
    <source>
        <dbReference type="Proteomes" id="UP000229897"/>
    </source>
</evidence>
<protein>
    <submittedName>
        <fullName evidence="1">Uncharacterized protein</fullName>
    </submittedName>
</protein>
<dbReference type="EMBL" id="CP024608">
    <property type="protein sequence ID" value="ATQ75103.1"/>
    <property type="molecule type" value="Genomic_DNA"/>
</dbReference>